<name>A0A923I568_9FIRM</name>
<sequence>MVAKFGQYIVDIDTEKTKYFYENAEPVSKGCSCDGCLNFEKAVDALPQTVRKFFADLGVDMRKVCECYVNCTNDDGTLSYGGFYHICGTLLEGESAWKKTSDTTSCWDESAAFSVSPSFHVSMQKDISLLETDFPLPAIQLEFSASIPWVLEKENTYL</sequence>
<reference evidence="1" key="1">
    <citation type="submission" date="2020-08" db="EMBL/GenBank/DDBJ databases">
        <title>Genome public.</title>
        <authorList>
            <person name="Liu C."/>
            <person name="Sun Q."/>
        </authorList>
    </citation>
    <scope>NUCLEOTIDE SEQUENCE</scope>
    <source>
        <strain evidence="1">BX8</strain>
    </source>
</reference>
<evidence type="ECO:0000313" key="2">
    <source>
        <dbReference type="Proteomes" id="UP000659630"/>
    </source>
</evidence>
<evidence type="ECO:0000313" key="1">
    <source>
        <dbReference type="EMBL" id="MBC5580525.1"/>
    </source>
</evidence>
<proteinExistence type="predicted"/>
<accession>A0A923I568</accession>
<organism evidence="1 2">
    <name type="scientific">Anaerofilum hominis</name>
    <dbReference type="NCBI Taxonomy" id="2763016"/>
    <lineage>
        <taxon>Bacteria</taxon>
        <taxon>Bacillati</taxon>
        <taxon>Bacillota</taxon>
        <taxon>Clostridia</taxon>
        <taxon>Eubacteriales</taxon>
        <taxon>Oscillospiraceae</taxon>
        <taxon>Anaerofilum</taxon>
    </lineage>
</organism>
<dbReference type="RefSeq" id="WP_186886870.1">
    <property type="nucleotide sequence ID" value="NZ_JACONZ010000001.1"/>
</dbReference>
<protein>
    <submittedName>
        <fullName evidence="1">Uncharacterized protein</fullName>
    </submittedName>
</protein>
<keyword evidence="2" id="KW-1185">Reference proteome</keyword>
<dbReference type="Proteomes" id="UP000659630">
    <property type="component" value="Unassembled WGS sequence"/>
</dbReference>
<dbReference type="AlphaFoldDB" id="A0A923I568"/>
<comment type="caution">
    <text evidence="1">The sequence shown here is derived from an EMBL/GenBank/DDBJ whole genome shotgun (WGS) entry which is preliminary data.</text>
</comment>
<dbReference type="EMBL" id="JACONZ010000001">
    <property type="protein sequence ID" value="MBC5580525.1"/>
    <property type="molecule type" value="Genomic_DNA"/>
</dbReference>
<gene>
    <name evidence="1" type="ORF">H8S23_03300</name>
</gene>